<evidence type="ECO:0000256" key="1">
    <source>
        <dbReference type="ARBA" id="ARBA00007227"/>
    </source>
</evidence>
<dbReference type="InterPro" id="IPR001387">
    <property type="entry name" value="Cro/C1-type_HTH"/>
</dbReference>
<proteinExistence type="inferred from homology"/>
<comment type="caution">
    <text evidence="3">The sequence shown here is derived from an EMBL/GenBank/DDBJ whole genome shotgun (WGS) entry which is preliminary data.</text>
</comment>
<dbReference type="PANTHER" id="PTHR43236">
    <property type="entry name" value="ANTITOXIN HIGA1"/>
    <property type="match status" value="1"/>
</dbReference>
<dbReference type="SMART" id="SM00530">
    <property type="entry name" value="HTH_XRE"/>
    <property type="match status" value="1"/>
</dbReference>
<dbReference type="InterPro" id="IPR010359">
    <property type="entry name" value="IrrE_HExxH"/>
</dbReference>
<evidence type="ECO:0000313" key="4">
    <source>
        <dbReference type="Proteomes" id="UP001597347"/>
    </source>
</evidence>
<dbReference type="Pfam" id="PF06114">
    <property type="entry name" value="Peptidase_M78"/>
    <property type="match status" value="1"/>
</dbReference>
<dbReference type="PANTHER" id="PTHR43236:SF1">
    <property type="entry name" value="BLL7220 PROTEIN"/>
    <property type="match status" value="1"/>
</dbReference>
<keyword evidence="4" id="KW-1185">Reference proteome</keyword>
<reference evidence="4" key="1">
    <citation type="journal article" date="2019" name="Int. J. Syst. Evol. Microbiol.">
        <title>The Global Catalogue of Microorganisms (GCM) 10K type strain sequencing project: providing services to taxonomists for standard genome sequencing and annotation.</title>
        <authorList>
            <consortium name="The Broad Institute Genomics Platform"/>
            <consortium name="The Broad Institute Genome Sequencing Center for Infectious Disease"/>
            <person name="Wu L."/>
            <person name="Ma J."/>
        </authorList>
    </citation>
    <scope>NUCLEOTIDE SEQUENCE [LARGE SCALE GENOMIC DNA]</scope>
    <source>
        <strain evidence="4">CGMCC 1.12471</strain>
    </source>
</reference>
<accession>A0ABW4LGL0</accession>
<feature type="domain" description="HTH cro/C1-type" evidence="2">
    <location>
        <begin position="28"/>
        <end position="82"/>
    </location>
</feature>
<dbReference type="InterPro" id="IPR010982">
    <property type="entry name" value="Lambda_DNA-bd_dom_sf"/>
</dbReference>
<dbReference type="PROSITE" id="PS50943">
    <property type="entry name" value="HTH_CROC1"/>
    <property type="match status" value="1"/>
</dbReference>
<dbReference type="SUPFAM" id="SSF47413">
    <property type="entry name" value="lambda repressor-like DNA-binding domains"/>
    <property type="match status" value="1"/>
</dbReference>
<name>A0ABW4LGL0_9MICO</name>
<protein>
    <submittedName>
        <fullName evidence="3">Helix-turn-helix domain-containing protein</fullName>
    </submittedName>
</protein>
<dbReference type="EMBL" id="JBHUEA010000020">
    <property type="protein sequence ID" value="MFD1722402.1"/>
    <property type="molecule type" value="Genomic_DNA"/>
</dbReference>
<comment type="similarity">
    <text evidence="1">Belongs to the short-chain fatty acyl-CoA assimilation regulator (ScfR) family.</text>
</comment>
<evidence type="ECO:0000259" key="2">
    <source>
        <dbReference type="PROSITE" id="PS50943"/>
    </source>
</evidence>
<dbReference type="Gene3D" id="1.10.10.2910">
    <property type="match status" value="1"/>
</dbReference>
<organism evidence="3 4">
    <name type="scientific">Amnibacterium endophyticum</name>
    <dbReference type="NCBI Taxonomy" id="2109337"/>
    <lineage>
        <taxon>Bacteria</taxon>
        <taxon>Bacillati</taxon>
        <taxon>Actinomycetota</taxon>
        <taxon>Actinomycetes</taxon>
        <taxon>Micrococcales</taxon>
        <taxon>Microbacteriaceae</taxon>
        <taxon>Amnibacterium</taxon>
    </lineage>
</organism>
<evidence type="ECO:0000313" key="3">
    <source>
        <dbReference type="EMBL" id="MFD1722402.1"/>
    </source>
</evidence>
<dbReference type="Proteomes" id="UP001597347">
    <property type="component" value="Unassembled WGS sequence"/>
</dbReference>
<dbReference type="CDD" id="cd00093">
    <property type="entry name" value="HTH_XRE"/>
    <property type="match status" value="1"/>
</dbReference>
<dbReference type="InterPro" id="IPR052345">
    <property type="entry name" value="Rad_response_metalloprotease"/>
</dbReference>
<sequence>MSIPVDPRQRARARRAAGVVSDFDGARLALGRRLRGMPRTRLAEQAEVSAAAITQFERGDARPTSPVLAAIALALQFPREFFLRGATIERIPTSAAYFRSLRSTSALVRDQALAFAELAAAVVEAIEQYVELPAIRVPTHPVEEPQNPDDIAAAAAEARRELGLGAGPIGHVVRTMEAAGIVVLELPEEYDTARGLDAFSSRHSARPVALLSDSKHDKARSRFDAAHELGHLVMHPDAEPGSKLMEDDAHAFAAQFLAPDAELVPHLPTRFEWGPLLELKRHWGVSVKSLAFRAHRSGRWSDAQYRRAMQTLASEGPGERGGLGPREEPAMLGRAAALIEGAGWDLDDIAKSCHLPTAAVRQVITAGTERRPRLQL</sequence>
<dbReference type="Gene3D" id="1.10.260.40">
    <property type="entry name" value="lambda repressor-like DNA-binding domains"/>
    <property type="match status" value="1"/>
</dbReference>
<dbReference type="RefSeq" id="WP_377935468.1">
    <property type="nucleotide sequence ID" value="NZ_JBHUEA010000020.1"/>
</dbReference>
<gene>
    <name evidence="3" type="ORF">ACFSBI_12665</name>
</gene>
<dbReference type="Pfam" id="PF13560">
    <property type="entry name" value="HTH_31"/>
    <property type="match status" value="1"/>
</dbReference>